<dbReference type="OrthoDB" id="6024791at2"/>
<keyword evidence="1" id="KW-0732">Signal</keyword>
<proteinExistence type="predicted"/>
<dbReference type="Pfam" id="PF13827">
    <property type="entry name" value="DUF4189"/>
    <property type="match status" value="1"/>
</dbReference>
<feature type="chain" id="PRO_5018311389" evidence="1">
    <location>
        <begin position="23"/>
        <end position="168"/>
    </location>
</feature>
<dbReference type="AlphaFoldDB" id="A0A3M2HTK1"/>
<comment type="caution">
    <text evidence="3">The sequence shown here is derived from an EMBL/GenBank/DDBJ whole genome shotgun (WGS) entry which is preliminary data.</text>
</comment>
<dbReference type="RefSeq" id="WP_122101752.1">
    <property type="nucleotide sequence ID" value="NZ_RFLY01000011.1"/>
</dbReference>
<feature type="signal peptide" evidence="1">
    <location>
        <begin position="1"/>
        <end position="22"/>
    </location>
</feature>
<feature type="domain" description="DUF4189" evidence="2">
    <location>
        <begin position="70"/>
        <end position="161"/>
    </location>
</feature>
<evidence type="ECO:0000259" key="2">
    <source>
        <dbReference type="Pfam" id="PF13827"/>
    </source>
</evidence>
<dbReference type="EMBL" id="RFLY01000011">
    <property type="protein sequence ID" value="RMH91000.1"/>
    <property type="molecule type" value="Genomic_DNA"/>
</dbReference>
<keyword evidence="4" id="KW-1185">Reference proteome</keyword>
<dbReference type="InterPro" id="IPR025240">
    <property type="entry name" value="DUF4189"/>
</dbReference>
<sequence>MSKNRVLITFVCLLPISGLSQSSPSGPCPPGAVPIPGQGRCGSPAEAAAINKSGSGSSAPAYTEVWENRFGAVAIDYSSGKGGAVEDQKNLSGARRLALNRCGLSTCKIVASIRNGCQSTAWGGGVATVGYGDSEQEATEDALSRCVAKGGGQCKPTYAGCSLPVRVR</sequence>
<evidence type="ECO:0000313" key="4">
    <source>
        <dbReference type="Proteomes" id="UP000275012"/>
    </source>
</evidence>
<evidence type="ECO:0000256" key="1">
    <source>
        <dbReference type="SAM" id="SignalP"/>
    </source>
</evidence>
<evidence type="ECO:0000313" key="3">
    <source>
        <dbReference type="EMBL" id="RMH91000.1"/>
    </source>
</evidence>
<reference evidence="3 4" key="1">
    <citation type="submission" date="2018-10" db="EMBL/GenBank/DDBJ databases">
        <title>Proposal of Lysobacter pythonis sp. nov. isolated from royal pythons (Python regius).</title>
        <authorList>
            <person name="Hans-Juergen B."/>
            <person name="Huptas C."/>
            <person name="Sandra B."/>
            <person name="Igor L."/>
            <person name="Joachim S."/>
            <person name="Siegfried S."/>
            <person name="Mareike W."/>
            <person name="Peter K."/>
        </authorList>
    </citation>
    <scope>NUCLEOTIDE SEQUENCE [LARGE SCALE GENOMIC DNA]</scope>
    <source>
        <strain evidence="3 4">4284/11</strain>
    </source>
</reference>
<accession>A0A3M2HTK1</accession>
<name>A0A3M2HTK1_9GAMM</name>
<gene>
    <name evidence="3" type="ORF">EBB59_08610</name>
</gene>
<dbReference type="Proteomes" id="UP000275012">
    <property type="component" value="Unassembled WGS sequence"/>
</dbReference>
<protein>
    <submittedName>
        <fullName evidence="3">DUF4189 domain-containing protein</fullName>
    </submittedName>
</protein>
<organism evidence="3 4">
    <name type="scientific">Solilutibacter pythonis</name>
    <dbReference type="NCBI Taxonomy" id="2483112"/>
    <lineage>
        <taxon>Bacteria</taxon>
        <taxon>Pseudomonadati</taxon>
        <taxon>Pseudomonadota</taxon>
        <taxon>Gammaproteobacteria</taxon>
        <taxon>Lysobacterales</taxon>
        <taxon>Lysobacteraceae</taxon>
        <taxon>Solilutibacter</taxon>
    </lineage>
</organism>